<proteinExistence type="predicted"/>
<gene>
    <name evidence="2" type="ORF">COO91_01582</name>
</gene>
<evidence type="ECO:0000313" key="2">
    <source>
        <dbReference type="EMBL" id="AUB35692.1"/>
    </source>
</evidence>
<keyword evidence="3" id="KW-1185">Reference proteome</keyword>
<sequence>MEPTSEQLKQLYRVLTWLTRMYLPVYLVTLDERTNNIVVIAGEETVVVINPEAEVDYE</sequence>
<reference evidence="2 3" key="1">
    <citation type="submission" date="2017-11" db="EMBL/GenBank/DDBJ databases">
        <title>Complete genome of a free-living desiccation-tolerant cyanobacterium and its photosynthetic adaptation to extreme terrestrial habitat.</title>
        <authorList>
            <person name="Shang J."/>
        </authorList>
    </citation>
    <scope>NUCLEOTIDE SEQUENCE [LARGE SCALE GENOMIC DNA]</scope>
    <source>
        <strain evidence="2 3">CCNUN1</strain>
    </source>
</reference>
<evidence type="ECO:0000313" key="3">
    <source>
        <dbReference type="Proteomes" id="UP000232003"/>
    </source>
</evidence>
<dbReference type="RefSeq" id="WP_167407596.1">
    <property type="nucleotide sequence ID" value="NZ_CAWNNC010000001.1"/>
</dbReference>
<dbReference type="InterPro" id="IPR054181">
    <property type="entry name" value="DUF6888"/>
</dbReference>
<accession>A0A2K8SJT3</accession>
<evidence type="ECO:0000259" key="1">
    <source>
        <dbReference type="Pfam" id="PF21828"/>
    </source>
</evidence>
<protein>
    <recommendedName>
        <fullName evidence="1">DUF6888 domain-containing protein</fullName>
    </recommendedName>
</protein>
<name>A0A2K8SJT3_9NOSO</name>
<feature type="domain" description="DUF6888" evidence="1">
    <location>
        <begin position="2"/>
        <end position="55"/>
    </location>
</feature>
<organism evidence="2 3">
    <name type="scientific">Nostoc flagelliforme CCNUN1</name>
    <dbReference type="NCBI Taxonomy" id="2038116"/>
    <lineage>
        <taxon>Bacteria</taxon>
        <taxon>Bacillati</taxon>
        <taxon>Cyanobacteriota</taxon>
        <taxon>Cyanophyceae</taxon>
        <taxon>Nostocales</taxon>
        <taxon>Nostocaceae</taxon>
        <taxon>Nostoc</taxon>
    </lineage>
</organism>
<dbReference type="AlphaFoldDB" id="A0A2K8SJT3"/>
<dbReference type="Pfam" id="PF21828">
    <property type="entry name" value="DUF6888"/>
    <property type="match status" value="1"/>
</dbReference>
<dbReference type="EMBL" id="CP024785">
    <property type="protein sequence ID" value="AUB35692.1"/>
    <property type="molecule type" value="Genomic_DNA"/>
</dbReference>
<dbReference type="Proteomes" id="UP000232003">
    <property type="component" value="Chromosome"/>
</dbReference>
<dbReference type="KEGG" id="nfl:COO91_01582"/>